<evidence type="ECO:0000256" key="1">
    <source>
        <dbReference type="SAM" id="MobiDB-lite"/>
    </source>
</evidence>
<feature type="region of interest" description="Disordered" evidence="1">
    <location>
        <begin position="39"/>
        <end position="82"/>
    </location>
</feature>
<sequence>MSKVLQDTGWPELFAKTQGKDMILNECLKAPLSEVVHSNGALSTGCDSMQLRTRTRNRDQLSNIDSEQRGPEESKDAETLAE</sequence>
<organism evidence="4">
    <name type="scientific">Angiostrongylus costaricensis</name>
    <name type="common">Nematode worm</name>
    <dbReference type="NCBI Taxonomy" id="334426"/>
    <lineage>
        <taxon>Eukaryota</taxon>
        <taxon>Metazoa</taxon>
        <taxon>Ecdysozoa</taxon>
        <taxon>Nematoda</taxon>
        <taxon>Chromadorea</taxon>
        <taxon>Rhabditida</taxon>
        <taxon>Rhabditina</taxon>
        <taxon>Rhabditomorpha</taxon>
        <taxon>Strongyloidea</taxon>
        <taxon>Metastrongylidae</taxon>
        <taxon>Angiostrongylus</taxon>
    </lineage>
</organism>
<feature type="compositionally biased region" description="Polar residues" evidence="1">
    <location>
        <begin position="40"/>
        <end position="52"/>
    </location>
</feature>
<feature type="compositionally biased region" description="Basic and acidic residues" evidence="1">
    <location>
        <begin position="66"/>
        <end position="82"/>
    </location>
</feature>
<evidence type="ECO:0000313" key="2">
    <source>
        <dbReference type="EMBL" id="VDM57957.1"/>
    </source>
</evidence>
<name>A0A0R3PN10_ANGCS</name>
<keyword evidence="3" id="KW-1185">Reference proteome</keyword>
<reference evidence="2 3" key="2">
    <citation type="submission" date="2018-11" db="EMBL/GenBank/DDBJ databases">
        <authorList>
            <consortium name="Pathogen Informatics"/>
        </authorList>
    </citation>
    <scope>NUCLEOTIDE SEQUENCE [LARGE SCALE GENOMIC DNA]</scope>
    <source>
        <strain evidence="2 3">Costa Rica</strain>
    </source>
</reference>
<dbReference type="WBParaSite" id="ACOC_0000637101-mRNA-1">
    <property type="protein sequence ID" value="ACOC_0000637101-mRNA-1"/>
    <property type="gene ID" value="ACOC_0000637101"/>
</dbReference>
<proteinExistence type="predicted"/>
<reference evidence="4" key="1">
    <citation type="submission" date="2017-02" db="UniProtKB">
        <authorList>
            <consortium name="WormBaseParasite"/>
        </authorList>
    </citation>
    <scope>IDENTIFICATION</scope>
</reference>
<dbReference type="Proteomes" id="UP000267027">
    <property type="component" value="Unassembled WGS sequence"/>
</dbReference>
<protein>
    <submittedName>
        <fullName evidence="2 4">Uncharacterized protein</fullName>
    </submittedName>
</protein>
<gene>
    <name evidence="2" type="ORF">ACOC_LOCUS6372</name>
</gene>
<dbReference type="EMBL" id="UYYA01003940">
    <property type="protein sequence ID" value="VDM57957.1"/>
    <property type="molecule type" value="Genomic_DNA"/>
</dbReference>
<evidence type="ECO:0000313" key="4">
    <source>
        <dbReference type="WBParaSite" id="ACOC_0000637101-mRNA-1"/>
    </source>
</evidence>
<dbReference type="AlphaFoldDB" id="A0A0R3PN10"/>
<accession>A0A0R3PN10</accession>
<evidence type="ECO:0000313" key="3">
    <source>
        <dbReference type="Proteomes" id="UP000267027"/>
    </source>
</evidence>